<dbReference type="InterPro" id="IPR011645">
    <property type="entry name" value="HNOB_dom_associated"/>
</dbReference>
<comment type="caution">
    <text evidence="12">The sequence shown here is derived from an EMBL/GenBank/DDBJ whole genome shotgun (WGS) entry which is preliminary data.</text>
</comment>
<reference evidence="12 13" key="1">
    <citation type="submission" date="2019-04" db="EMBL/GenBank/DDBJ databases">
        <title>Chromosome genome assembly for Takifugu flavidus.</title>
        <authorList>
            <person name="Xiao S."/>
        </authorList>
    </citation>
    <scope>NUCLEOTIDE SEQUENCE [LARGE SCALE GENOMIC DNA]</scope>
    <source>
        <strain evidence="12">HTHZ2018</strain>
        <tissue evidence="12">Muscle</tissue>
    </source>
</reference>
<dbReference type="SUPFAM" id="SSF55073">
    <property type="entry name" value="Nucleotide cyclase"/>
    <property type="match status" value="2"/>
</dbReference>
<evidence type="ECO:0000259" key="11">
    <source>
        <dbReference type="PROSITE" id="PS50125"/>
    </source>
</evidence>
<dbReference type="Gene3D" id="3.90.1520.10">
    <property type="entry name" value="H-NOX domain"/>
    <property type="match status" value="1"/>
</dbReference>
<dbReference type="AlphaFoldDB" id="A0A5C6PM26"/>
<evidence type="ECO:0000256" key="1">
    <source>
        <dbReference type="ARBA" id="ARBA00004496"/>
    </source>
</evidence>
<dbReference type="CDD" id="cd07302">
    <property type="entry name" value="CHD"/>
    <property type="match status" value="1"/>
</dbReference>
<feature type="compositionally biased region" description="Low complexity" evidence="10">
    <location>
        <begin position="780"/>
        <end position="790"/>
    </location>
</feature>
<evidence type="ECO:0000313" key="12">
    <source>
        <dbReference type="EMBL" id="TWW79758.1"/>
    </source>
</evidence>
<dbReference type="GO" id="GO:0020037">
    <property type="term" value="F:heme binding"/>
    <property type="evidence" value="ECO:0007669"/>
    <property type="project" value="InterPro"/>
</dbReference>
<feature type="domain" description="Guanylate cyclase" evidence="11">
    <location>
        <begin position="491"/>
        <end position="666"/>
    </location>
</feature>
<dbReference type="GO" id="GO:0070482">
    <property type="term" value="P:response to oxygen levels"/>
    <property type="evidence" value="ECO:0007669"/>
    <property type="project" value="TreeGrafter"/>
</dbReference>
<keyword evidence="6 8" id="KW-0456">Lyase</keyword>
<proteinExistence type="inferred from homology"/>
<dbReference type="Gene3D" id="3.30.450.260">
    <property type="entry name" value="Haem NO binding associated domain"/>
    <property type="match status" value="1"/>
</dbReference>
<dbReference type="SMART" id="SM00044">
    <property type="entry name" value="CYCc"/>
    <property type="match status" value="1"/>
</dbReference>
<keyword evidence="4" id="KW-0547">Nucleotide-binding</keyword>
<dbReference type="EMBL" id="RHFK02000002">
    <property type="protein sequence ID" value="TWW79758.1"/>
    <property type="molecule type" value="Genomic_DNA"/>
</dbReference>
<dbReference type="InterPro" id="IPR038158">
    <property type="entry name" value="H-NOX_domain_sf"/>
</dbReference>
<evidence type="ECO:0000256" key="5">
    <source>
        <dbReference type="ARBA" id="ARBA00023134"/>
    </source>
</evidence>
<dbReference type="GO" id="GO:0008074">
    <property type="term" value="C:guanylate cyclase complex, soluble"/>
    <property type="evidence" value="ECO:0007669"/>
    <property type="project" value="TreeGrafter"/>
</dbReference>
<dbReference type="PROSITE" id="PS00452">
    <property type="entry name" value="GUANYLATE_CYCLASE_1"/>
    <property type="match status" value="1"/>
</dbReference>
<dbReference type="Pfam" id="PF07701">
    <property type="entry name" value="HNOBA"/>
    <property type="match status" value="1"/>
</dbReference>
<keyword evidence="3" id="KW-0963">Cytoplasm</keyword>
<name>A0A5C6PM26_9TELE</name>
<feature type="compositionally biased region" description="Polar residues" evidence="10">
    <location>
        <begin position="591"/>
        <end position="605"/>
    </location>
</feature>
<dbReference type="PANTHER" id="PTHR45655:SF10">
    <property type="entry name" value="SOLUBLE GUANYLATE CYCLASE 88E"/>
    <property type="match status" value="1"/>
</dbReference>
<feature type="compositionally biased region" description="Polar residues" evidence="10">
    <location>
        <begin position="805"/>
        <end position="822"/>
    </location>
</feature>
<evidence type="ECO:0000256" key="10">
    <source>
        <dbReference type="SAM" id="MobiDB-lite"/>
    </source>
</evidence>
<sequence length="861" mass="97541">MYGLYLEAVNDYINESYGEDVWRLIENRAEIPHLKFVRHQMYNDNLILRLAKAAGEVLGKTHDELMYAFGVYMVKRIGNYGYERILKVLGRNVRDFINELDNLHEYFRFSFPKVQPPSFCVEEECETSLTLHYRSTRKGFTQFVKGQLSQVGRQFYNTDIEVEILSKEETEKMTYVVYKMNFDNAAFKHRMPQQKTAPSYEKLPMKRGIFFDMFPFSVIFRRDMTMYRIGDGLKEVFSDLQGKKVNEEFTLVRPMLEFSWDNIYTHLNNVFELLSKAVVESKQKVNIPKLSKEEPEEKEESEKAKREEEREPKAVEEMKGTDQEYSSALTQYNSSANSGGEDIELLAFQTVTGKCSETIFEDMREPPKKPLHLKGQMKYVPQWDSLIFLGTPIIETVEDMIKMGVYVNDLNLHDSSRELILAGTQQSAELQLALDQEQQKYAQLQEIIKKLDEEKKRGDSLLYAMIPKAVADRLRKGITALETCQVFPDVTILFSDVVKFNEICIHITPMQVVDMLNEIYIVFDTLSEKHNVYKVETIRDAYMVVAGVPNKTTFHAHHICDMALDMLSSIDHLKDPSTGDNIQIRVGESTRGPSSKNPPAQQRNDAASPRGGAGVAFNPVEQQGLKFGSTLVSGIHSGMVVAGVVGLKMPRYCLFGDTVNTASRMESNGVGMQIHISQTTKDHLEHEPYIIEERGKIFVKGKGYMKTYWLKGKKDLSFKTPAELRYSSDQKDSQDKSSTGSGSTSAKHMASNLQLSSEEQTEGKPSSGDLPLDALPPPEAASEPPAVSTEPQEKEKVKKTKNNRGSKSEAPQGNPAPESSLSADGLEHPLHLLNNKRNSFRQQYAKLPSNLPMRSASCAVL</sequence>
<feature type="region of interest" description="Disordered" evidence="10">
    <location>
        <begin position="289"/>
        <end position="326"/>
    </location>
</feature>
<dbReference type="InterPro" id="IPR018297">
    <property type="entry name" value="A/G_cyclase_CS"/>
</dbReference>
<dbReference type="PROSITE" id="PS50125">
    <property type="entry name" value="GUANYLATE_CYCLASE_2"/>
    <property type="match status" value="1"/>
</dbReference>
<dbReference type="Proteomes" id="UP000324091">
    <property type="component" value="Chromosome 10"/>
</dbReference>
<organism evidence="12 13">
    <name type="scientific">Takifugu flavidus</name>
    <name type="common">sansaifugu</name>
    <dbReference type="NCBI Taxonomy" id="433684"/>
    <lineage>
        <taxon>Eukaryota</taxon>
        <taxon>Metazoa</taxon>
        <taxon>Chordata</taxon>
        <taxon>Craniata</taxon>
        <taxon>Vertebrata</taxon>
        <taxon>Euteleostomi</taxon>
        <taxon>Actinopterygii</taxon>
        <taxon>Neopterygii</taxon>
        <taxon>Teleostei</taxon>
        <taxon>Neoteleostei</taxon>
        <taxon>Acanthomorphata</taxon>
        <taxon>Eupercaria</taxon>
        <taxon>Tetraodontiformes</taxon>
        <taxon>Tetradontoidea</taxon>
        <taxon>Tetraodontidae</taxon>
        <taxon>Takifugu</taxon>
    </lineage>
</organism>
<feature type="region of interest" description="Disordered" evidence="10">
    <location>
        <begin position="725"/>
        <end position="837"/>
    </location>
</feature>
<dbReference type="Pfam" id="PF07700">
    <property type="entry name" value="HNOB"/>
    <property type="match status" value="1"/>
</dbReference>
<dbReference type="EC" id="4.6.1.2" evidence="2"/>
<feature type="region of interest" description="Disordered" evidence="10">
    <location>
        <begin position="578"/>
        <end position="614"/>
    </location>
</feature>
<dbReference type="Gene3D" id="3.30.70.1230">
    <property type="entry name" value="Nucleotide cyclase"/>
    <property type="match status" value="1"/>
</dbReference>
<dbReference type="Gene3D" id="6.10.250.780">
    <property type="match status" value="1"/>
</dbReference>
<evidence type="ECO:0000256" key="4">
    <source>
        <dbReference type="ARBA" id="ARBA00022741"/>
    </source>
</evidence>
<dbReference type="InterPro" id="IPR024096">
    <property type="entry name" value="NO_sig/Golgi_transp_ligand-bd"/>
</dbReference>
<feature type="compositionally biased region" description="Basic and acidic residues" evidence="10">
    <location>
        <begin position="290"/>
        <end position="322"/>
    </location>
</feature>
<dbReference type="Pfam" id="PF00211">
    <property type="entry name" value="Guanylate_cyc"/>
    <property type="match status" value="2"/>
</dbReference>
<keyword evidence="7" id="KW-0141">cGMP biosynthesis</keyword>
<keyword evidence="9" id="KW-0175">Coiled coil</keyword>
<keyword evidence="13" id="KW-1185">Reference proteome</keyword>
<dbReference type="InterPro" id="IPR029787">
    <property type="entry name" value="Nucleotide_cyclase"/>
</dbReference>
<dbReference type="InterPro" id="IPR011644">
    <property type="entry name" value="Heme_NO-bd"/>
</dbReference>
<evidence type="ECO:0000256" key="9">
    <source>
        <dbReference type="SAM" id="Coils"/>
    </source>
</evidence>
<evidence type="ECO:0000256" key="3">
    <source>
        <dbReference type="ARBA" id="ARBA00022490"/>
    </source>
</evidence>
<dbReference type="SUPFAM" id="SSF111126">
    <property type="entry name" value="Ligand-binding domain in the NO signalling and Golgi transport"/>
    <property type="match status" value="1"/>
</dbReference>
<evidence type="ECO:0000256" key="6">
    <source>
        <dbReference type="ARBA" id="ARBA00023239"/>
    </source>
</evidence>
<dbReference type="GO" id="GO:0038060">
    <property type="term" value="P:nitric oxide-cGMP-mediated signaling"/>
    <property type="evidence" value="ECO:0007669"/>
    <property type="project" value="TreeGrafter"/>
</dbReference>
<accession>A0A5C6PM26</accession>
<dbReference type="GO" id="GO:0005525">
    <property type="term" value="F:GTP binding"/>
    <property type="evidence" value="ECO:0007669"/>
    <property type="project" value="UniProtKB-KW"/>
</dbReference>
<feature type="coiled-coil region" evidence="9">
    <location>
        <begin position="427"/>
        <end position="454"/>
    </location>
</feature>
<feature type="compositionally biased region" description="Basic and acidic residues" evidence="10">
    <location>
        <begin position="726"/>
        <end position="735"/>
    </location>
</feature>
<feature type="compositionally biased region" description="Low complexity" evidence="10">
    <location>
        <begin position="736"/>
        <end position="745"/>
    </location>
</feature>
<evidence type="ECO:0000256" key="2">
    <source>
        <dbReference type="ARBA" id="ARBA00012202"/>
    </source>
</evidence>
<gene>
    <name evidence="12" type="ORF">D4764_10G0007880</name>
</gene>
<evidence type="ECO:0000256" key="7">
    <source>
        <dbReference type="ARBA" id="ARBA00023293"/>
    </source>
</evidence>
<dbReference type="PANTHER" id="PTHR45655">
    <property type="entry name" value="GUANYLATE CYCLASE SOLUBLE SUBUNIT BETA-2"/>
    <property type="match status" value="1"/>
</dbReference>
<evidence type="ECO:0000313" key="13">
    <source>
        <dbReference type="Proteomes" id="UP000324091"/>
    </source>
</evidence>
<comment type="similarity">
    <text evidence="8">Belongs to the adenylyl cyclase class-4/guanylyl cyclase family.</text>
</comment>
<dbReference type="GO" id="GO:0004383">
    <property type="term" value="F:guanylate cyclase activity"/>
    <property type="evidence" value="ECO:0007669"/>
    <property type="project" value="UniProtKB-EC"/>
</dbReference>
<keyword evidence="5" id="KW-0342">GTP-binding</keyword>
<evidence type="ECO:0000256" key="8">
    <source>
        <dbReference type="RuleBase" id="RU000405"/>
    </source>
</evidence>
<comment type="subcellular location">
    <subcellularLocation>
        <location evidence="1">Cytoplasm</location>
    </subcellularLocation>
</comment>
<dbReference type="InterPro" id="IPR001054">
    <property type="entry name" value="A/G_cyclase"/>
</dbReference>
<dbReference type="InterPro" id="IPR042463">
    <property type="entry name" value="HNOB_dom_associated_sf"/>
</dbReference>
<protein>
    <recommendedName>
        <fullName evidence="2">guanylate cyclase</fullName>
        <ecNumber evidence="2">4.6.1.2</ecNumber>
    </recommendedName>
</protein>